<protein>
    <submittedName>
        <fullName evidence="2">Uncharacterized protein</fullName>
    </submittedName>
</protein>
<sequence>MFYLALHNYEKKKHKTICDAKELTTIYRKEVKIRRESFQKQTSNEEQELVEPGSKPMLDESTHSVEGEETEFQMEESFISLSYAIILFYFILFFVNKKHIISTETMNTIFFLKKKKKKKKTVRPLSANDVVDEPEMQMNNIAAMSLPVMGSTTDVNMNNAHANMAAVQTTPLTGPVPSGMHFFVDNSSVGIPRPLHAQTRDFGQVYIAAGNNGGNGSEMNMMNHSNTNSTMSTSLPTLPRQGSSSSYSSLPGLRGNVHSLTPSRLSPSPGPVLSNVNEREYVGNETNDNVVERKRKQSYNGVSPAALSSVDNIVTSPNHGSGGGSGSGGGGSKVPDMYTRGVIGSAIVNSNSTKSPRPIFTNSSSFRYGITPSHTTTSTAGGTGVMTPRTNESKDDGTSVVEQSPSAPRPLHRSSSLILTSNGHPSQSATVDMRTLQQSVVLSGIVHLFFFFFLL</sequence>
<evidence type="ECO:0000313" key="3">
    <source>
        <dbReference type="Proteomes" id="UP000023152"/>
    </source>
</evidence>
<feature type="compositionally biased region" description="Gly residues" evidence="1">
    <location>
        <begin position="320"/>
        <end position="332"/>
    </location>
</feature>
<organism evidence="2 3">
    <name type="scientific">Reticulomyxa filosa</name>
    <dbReference type="NCBI Taxonomy" id="46433"/>
    <lineage>
        <taxon>Eukaryota</taxon>
        <taxon>Sar</taxon>
        <taxon>Rhizaria</taxon>
        <taxon>Retaria</taxon>
        <taxon>Foraminifera</taxon>
        <taxon>Monothalamids</taxon>
        <taxon>Reticulomyxidae</taxon>
        <taxon>Reticulomyxa</taxon>
    </lineage>
</organism>
<feature type="region of interest" description="Disordered" evidence="1">
    <location>
        <begin position="228"/>
        <end position="337"/>
    </location>
</feature>
<comment type="caution">
    <text evidence="2">The sequence shown here is derived from an EMBL/GenBank/DDBJ whole genome shotgun (WGS) entry which is preliminary data.</text>
</comment>
<feature type="compositionally biased region" description="Polar residues" evidence="1">
    <location>
        <begin position="413"/>
        <end position="423"/>
    </location>
</feature>
<feature type="region of interest" description="Disordered" evidence="1">
    <location>
        <begin position="371"/>
        <end position="423"/>
    </location>
</feature>
<feature type="compositionally biased region" description="Low complexity" evidence="1">
    <location>
        <begin position="371"/>
        <end position="380"/>
    </location>
</feature>
<gene>
    <name evidence="2" type="ORF">RFI_23997</name>
</gene>
<accession>X6MJ00</accession>
<dbReference type="Proteomes" id="UP000023152">
    <property type="component" value="Unassembled WGS sequence"/>
</dbReference>
<feature type="region of interest" description="Disordered" evidence="1">
    <location>
        <begin position="37"/>
        <end position="65"/>
    </location>
</feature>
<dbReference type="AlphaFoldDB" id="X6MJ00"/>
<feature type="compositionally biased region" description="Polar residues" evidence="1">
    <location>
        <begin position="309"/>
        <end position="319"/>
    </location>
</feature>
<dbReference type="EMBL" id="ASPP01020646">
    <property type="protein sequence ID" value="ETO13377.1"/>
    <property type="molecule type" value="Genomic_DNA"/>
</dbReference>
<proteinExistence type="predicted"/>
<evidence type="ECO:0000313" key="2">
    <source>
        <dbReference type="EMBL" id="ETO13377.1"/>
    </source>
</evidence>
<evidence type="ECO:0000256" key="1">
    <source>
        <dbReference type="SAM" id="MobiDB-lite"/>
    </source>
</evidence>
<keyword evidence="3" id="KW-1185">Reference proteome</keyword>
<reference evidence="2 3" key="1">
    <citation type="journal article" date="2013" name="Curr. Biol.">
        <title>The Genome of the Foraminiferan Reticulomyxa filosa.</title>
        <authorList>
            <person name="Glockner G."/>
            <person name="Hulsmann N."/>
            <person name="Schleicher M."/>
            <person name="Noegel A.A."/>
            <person name="Eichinger L."/>
            <person name="Gallinger C."/>
            <person name="Pawlowski J."/>
            <person name="Sierra R."/>
            <person name="Euteneuer U."/>
            <person name="Pillet L."/>
            <person name="Moustafa A."/>
            <person name="Platzer M."/>
            <person name="Groth M."/>
            <person name="Szafranski K."/>
            <person name="Schliwa M."/>
        </authorList>
    </citation>
    <scope>NUCLEOTIDE SEQUENCE [LARGE SCALE GENOMIC DNA]</scope>
</reference>
<name>X6MJ00_RETFI</name>